<evidence type="ECO:0000313" key="2">
    <source>
        <dbReference type="Proteomes" id="UP001597176"/>
    </source>
</evidence>
<dbReference type="InterPro" id="IPR018721">
    <property type="entry name" value="DUF2252"/>
</dbReference>
<accession>A0ABW3WYF8</accession>
<evidence type="ECO:0000313" key="1">
    <source>
        <dbReference type="EMBL" id="MFD1301721.1"/>
    </source>
</evidence>
<dbReference type="PANTHER" id="PTHR39441">
    <property type="entry name" value="DUF2252 DOMAIN-CONTAINING PROTEIN"/>
    <property type="match status" value="1"/>
</dbReference>
<proteinExistence type="predicted"/>
<dbReference type="Proteomes" id="UP001597176">
    <property type="component" value="Unassembled WGS sequence"/>
</dbReference>
<reference evidence="2" key="1">
    <citation type="journal article" date="2019" name="Int. J. Syst. Evol. Microbiol.">
        <title>The Global Catalogue of Microorganisms (GCM) 10K type strain sequencing project: providing services to taxonomists for standard genome sequencing and annotation.</title>
        <authorList>
            <consortium name="The Broad Institute Genomics Platform"/>
            <consortium name="The Broad Institute Genome Sequencing Center for Infectious Disease"/>
            <person name="Wu L."/>
            <person name="Ma J."/>
        </authorList>
    </citation>
    <scope>NUCLEOTIDE SEQUENCE [LARGE SCALE GENOMIC DNA]</scope>
    <source>
        <strain evidence="2">CCUG 56108</strain>
    </source>
</reference>
<keyword evidence="2" id="KW-1185">Reference proteome</keyword>
<protein>
    <submittedName>
        <fullName evidence="1">DUF2252 domain-containing protein</fullName>
    </submittedName>
</protein>
<dbReference type="RefSeq" id="WP_238207620.1">
    <property type="nucleotide sequence ID" value="NZ_JBHTND010000009.1"/>
</dbReference>
<gene>
    <name evidence="1" type="ORF">ACFQ4G_09005</name>
</gene>
<dbReference type="Pfam" id="PF10009">
    <property type="entry name" value="DUF2252"/>
    <property type="match status" value="1"/>
</dbReference>
<dbReference type="EMBL" id="JBHTND010000009">
    <property type="protein sequence ID" value="MFD1301721.1"/>
    <property type="molecule type" value="Genomic_DNA"/>
</dbReference>
<name>A0ABW3WYF8_9HYPH</name>
<comment type="caution">
    <text evidence="1">The sequence shown here is derived from an EMBL/GenBank/DDBJ whole genome shotgun (WGS) entry which is preliminary data.</text>
</comment>
<organism evidence="1 2">
    <name type="scientific">Methylobacterium marchantiae</name>
    <dbReference type="NCBI Taxonomy" id="600331"/>
    <lineage>
        <taxon>Bacteria</taxon>
        <taxon>Pseudomonadati</taxon>
        <taxon>Pseudomonadota</taxon>
        <taxon>Alphaproteobacteria</taxon>
        <taxon>Hyphomicrobiales</taxon>
        <taxon>Methylobacteriaceae</taxon>
        <taxon>Methylobacterium</taxon>
    </lineage>
</organism>
<dbReference type="PANTHER" id="PTHR39441:SF1">
    <property type="entry name" value="DUF2252 DOMAIN-CONTAINING PROTEIN"/>
    <property type="match status" value="1"/>
</dbReference>
<sequence>MTTLPISSSRAERVEAGKHLREFVSRESHGDWQPAASRDPLASLHANDAGRLLELIPLRHERMRASPFAFLRGAAAVMADDLLGVPVPGIPVQACGDCHIGNFGVFRSPEGLTLFDINDFDETLWNVDFTVDVKRLAASVAVAALPQGEDKARRAARASVRAYREHMRELSSLTPLAIWHSRIDLDREVGRTGNGDLCRRLVAEAEEETAGGLSHGDAPNLDPATLSSDPAEWRIADKMAGRWLTVFHEGPNGLTEAVEEAKAALLDYPPSLTADRNLLALRYTQRDVAFKVVGIGSVGTVCAVGVYADADGAPLFLQIKEARPSVLAQLALSPFFLGSEGQRVIDGQRIMQAASDLFLGTSRSEASGRSYYVRQLKNKKLSSVGEILAESGAKAYARLCGTTLARAHARSGDAAMISGYLGKGDAFDEAIAEFAMRYARQTTADHAALVAAHEAANQPE</sequence>